<feature type="compositionally biased region" description="Low complexity" evidence="3">
    <location>
        <begin position="208"/>
        <end position="217"/>
    </location>
</feature>
<feature type="compositionally biased region" description="Low complexity" evidence="3">
    <location>
        <begin position="289"/>
        <end position="298"/>
    </location>
</feature>
<dbReference type="GO" id="GO:0051082">
    <property type="term" value="F:unfolded protein binding"/>
    <property type="evidence" value="ECO:0007669"/>
    <property type="project" value="TreeGrafter"/>
</dbReference>
<dbReference type="Proteomes" id="UP000298663">
    <property type="component" value="Unassembled WGS sequence"/>
</dbReference>
<dbReference type="GO" id="GO:0009408">
    <property type="term" value="P:response to heat"/>
    <property type="evidence" value="ECO:0007669"/>
    <property type="project" value="TreeGrafter"/>
</dbReference>
<evidence type="ECO:0000256" key="2">
    <source>
        <dbReference type="RuleBase" id="RU003616"/>
    </source>
</evidence>
<feature type="region of interest" description="Disordered" evidence="3">
    <location>
        <begin position="256"/>
        <end position="310"/>
    </location>
</feature>
<feature type="region of interest" description="Disordered" evidence="3">
    <location>
        <begin position="190"/>
        <end position="217"/>
    </location>
</feature>
<feature type="region of interest" description="Disordered" evidence="3">
    <location>
        <begin position="19"/>
        <end position="42"/>
    </location>
</feature>
<evidence type="ECO:0000313" key="5">
    <source>
        <dbReference type="EMBL" id="TKR76068.1"/>
    </source>
</evidence>
<dbReference type="Pfam" id="PF00011">
    <property type="entry name" value="HSP20"/>
    <property type="match status" value="1"/>
</dbReference>
<dbReference type="GO" id="GO:0005634">
    <property type="term" value="C:nucleus"/>
    <property type="evidence" value="ECO:0007669"/>
    <property type="project" value="TreeGrafter"/>
</dbReference>
<feature type="region of interest" description="Disordered" evidence="3">
    <location>
        <begin position="141"/>
        <end position="170"/>
    </location>
</feature>
<name>A0A4U5N1D9_STECR</name>
<proteinExistence type="inferred from homology"/>
<dbReference type="STRING" id="34508.A0A4U5N1D9"/>
<gene>
    <name evidence="5" type="ORF">L596_017268</name>
</gene>
<evidence type="ECO:0000256" key="1">
    <source>
        <dbReference type="PROSITE-ProRule" id="PRU00285"/>
    </source>
</evidence>
<feature type="domain" description="SHSP" evidence="4">
    <location>
        <begin position="297"/>
        <end position="407"/>
    </location>
</feature>
<dbReference type="OrthoDB" id="1431247at2759"/>
<reference evidence="5 6" key="1">
    <citation type="journal article" date="2015" name="Genome Biol.">
        <title>Comparative genomics of Steinernema reveals deeply conserved gene regulatory networks.</title>
        <authorList>
            <person name="Dillman A.R."/>
            <person name="Macchietto M."/>
            <person name="Porter C.F."/>
            <person name="Rogers A."/>
            <person name="Williams B."/>
            <person name="Antoshechkin I."/>
            <person name="Lee M.M."/>
            <person name="Goodwin Z."/>
            <person name="Lu X."/>
            <person name="Lewis E.E."/>
            <person name="Goodrich-Blair H."/>
            <person name="Stock S.P."/>
            <person name="Adams B.J."/>
            <person name="Sternberg P.W."/>
            <person name="Mortazavi A."/>
        </authorList>
    </citation>
    <scope>NUCLEOTIDE SEQUENCE [LARGE SCALE GENOMIC DNA]</scope>
    <source>
        <strain evidence="5 6">ALL</strain>
    </source>
</reference>
<dbReference type="InterPro" id="IPR001436">
    <property type="entry name" value="Alpha-crystallin/sHSP_animal"/>
</dbReference>
<organism evidence="5 6">
    <name type="scientific">Steinernema carpocapsae</name>
    <name type="common">Entomopathogenic nematode</name>
    <dbReference type="NCBI Taxonomy" id="34508"/>
    <lineage>
        <taxon>Eukaryota</taxon>
        <taxon>Metazoa</taxon>
        <taxon>Ecdysozoa</taxon>
        <taxon>Nematoda</taxon>
        <taxon>Chromadorea</taxon>
        <taxon>Rhabditida</taxon>
        <taxon>Tylenchina</taxon>
        <taxon>Panagrolaimomorpha</taxon>
        <taxon>Strongyloidoidea</taxon>
        <taxon>Steinernematidae</taxon>
        <taxon>Steinernema</taxon>
    </lineage>
</organism>
<accession>A0A4U5N1D9</accession>
<feature type="region of interest" description="Disordered" evidence="3">
    <location>
        <begin position="58"/>
        <end position="104"/>
    </location>
</feature>
<dbReference type="GO" id="GO:0042026">
    <property type="term" value="P:protein refolding"/>
    <property type="evidence" value="ECO:0007669"/>
    <property type="project" value="TreeGrafter"/>
</dbReference>
<dbReference type="InterPro" id="IPR002068">
    <property type="entry name" value="A-crystallin/Hsp20_dom"/>
</dbReference>
<dbReference type="Gene3D" id="2.60.40.790">
    <property type="match status" value="1"/>
</dbReference>
<dbReference type="SUPFAM" id="SSF49764">
    <property type="entry name" value="HSP20-like chaperones"/>
    <property type="match status" value="1"/>
</dbReference>
<protein>
    <recommendedName>
        <fullName evidence="4">SHSP domain-containing protein</fullName>
    </recommendedName>
</protein>
<evidence type="ECO:0000313" key="6">
    <source>
        <dbReference type="Proteomes" id="UP000298663"/>
    </source>
</evidence>
<keyword evidence="6" id="KW-1185">Reference proteome</keyword>
<dbReference type="PANTHER" id="PTHR45640:SF24">
    <property type="entry name" value="SHSP DOMAIN-CONTAINING PROTEIN"/>
    <property type="match status" value="1"/>
</dbReference>
<feature type="compositionally biased region" description="Polar residues" evidence="3">
    <location>
        <begin position="194"/>
        <end position="203"/>
    </location>
</feature>
<feature type="compositionally biased region" description="Low complexity" evidence="3">
    <location>
        <begin position="262"/>
        <end position="281"/>
    </location>
</feature>
<dbReference type="PANTHER" id="PTHR45640">
    <property type="entry name" value="HEAT SHOCK PROTEIN HSP-12.2-RELATED"/>
    <property type="match status" value="1"/>
</dbReference>
<feature type="compositionally biased region" description="Basic and acidic residues" evidence="3">
    <location>
        <begin position="25"/>
        <end position="42"/>
    </location>
</feature>
<comment type="caution">
    <text evidence="5">The sequence shown here is derived from an EMBL/GenBank/DDBJ whole genome shotgun (WGS) entry which is preliminary data.</text>
</comment>
<dbReference type="InterPro" id="IPR008978">
    <property type="entry name" value="HSP20-like_chaperone"/>
</dbReference>
<reference evidence="5 6" key="2">
    <citation type="journal article" date="2019" name="G3 (Bethesda)">
        <title>Hybrid Assembly of the Genome of the Entomopathogenic Nematode Steinernema carpocapsae Identifies the X-Chromosome.</title>
        <authorList>
            <person name="Serra L."/>
            <person name="Macchietto M."/>
            <person name="Macias-Munoz A."/>
            <person name="McGill C.J."/>
            <person name="Rodriguez I.M."/>
            <person name="Rodriguez B."/>
            <person name="Murad R."/>
            <person name="Mortazavi A."/>
        </authorList>
    </citation>
    <scope>NUCLEOTIDE SEQUENCE [LARGE SCALE GENOMIC DNA]</scope>
    <source>
        <strain evidence="5 6">ALL</strain>
    </source>
</reference>
<sequence length="431" mass="50596">MRDGVGREFEEKEVWHRGTPTFKGDLMDRPFPESIDRAPFRSKETTFNDSIYSDRYDFPSLNGSGHHPFRYEPPRPKQGLRRCYDDFSIPPSQTNGFSRDDRRHQTLRPSKTYQTYQNQQQTYSPVVKNHPIYQTNVPVKARPVQQQQERQRHYQQEQQQYSPSPKLYHEPQVVKEQVYKSDVKEHIIHRSKSPCPQSLQSPQRKQEPLYQNEYQQQQGQETYFPLKHNVNYHQKSAHDQQYQQYQVPIQQQQTYSPKIKQEQQQFQQHSYQQQQQTVQPQSILRKTKSSSALNTSSSRPGSPQPVAGAGDIINTEHGFTIQLDVRHFRPDDIKVNLTGNTLTVTGDRIEEDRCSDQALRRQFSRKYAIPGDIVLVSIKSHMTDDGYLFVRGNRKGWKETNIGIQQADDETYRRKYRKTTMSSKSSVISNV</sequence>
<dbReference type="EMBL" id="AZBU02000005">
    <property type="protein sequence ID" value="TKR76068.1"/>
    <property type="molecule type" value="Genomic_DNA"/>
</dbReference>
<dbReference type="CDD" id="cd06526">
    <property type="entry name" value="metazoan_ACD"/>
    <property type="match status" value="1"/>
</dbReference>
<dbReference type="GO" id="GO:0005737">
    <property type="term" value="C:cytoplasm"/>
    <property type="evidence" value="ECO:0007669"/>
    <property type="project" value="TreeGrafter"/>
</dbReference>
<evidence type="ECO:0000259" key="4">
    <source>
        <dbReference type="PROSITE" id="PS01031"/>
    </source>
</evidence>
<dbReference type="PROSITE" id="PS01031">
    <property type="entry name" value="SHSP"/>
    <property type="match status" value="1"/>
</dbReference>
<evidence type="ECO:0000256" key="3">
    <source>
        <dbReference type="SAM" id="MobiDB-lite"/>
    </source>
</evidence>
<comment type="similarity">
    <text evidence="1 2">Belongs to the small heat shock protein (HSP20) family.</text>
</comment>
<dbReference type="AlphaFoldDB" id="A0A4U5N1D9"/>